<feature type="binding site" evidence="12">
    <location>
        <position position="965"/>
    </location>
    <ligand>
        <name>Mg(2+)</name>
        <dbReference type="ChEBI" id="CHEBI:18420"/>
        <label>2</label>
    </ligand>
</feature>
<evidence type="ECO:0000256" key="2">
    <source>
        <dbReference type="ARBA" id="ARBA00022722"/>
    </source>
</evidence>
<dbReference type="InterPro" id="IPR041383">
    <property type="entry name" value="RuvC_III"/>
</dbReference>
<evidence type="ECO:0000256" key="12">
    <source>
        <dbReference type="HAMAP-Rule" id="MF_01480"/>
    </source>
</evidence>
<dbReference type="InterPro" id="IPR033114">
    <property type="entry name" value="HNH_CAS9"/>
</dbReference>
<dbReference type="GO" id="GO:0003677">
    <property type="term" value="F:DNA binding"/>
    <property type="evidence" value="ECO:0007669"/>
    <property type="project" value="UniProtKB-UniRule"/>
</dbReference>
<name>A0A1S7DRB5_RIEAN</name>
<keyword evidence="4 12" id="KW-0255">Endonuclease</keyword>
<feature type="binding site" evidence="12">
    <location>
        <position position="713"/>
    </location>
    <ligand>
        <name>Mg(2+)</name>
        <dbReference type="ChEBI" id="CHEBI:18420"/>
        <label>1</label>
    </ligand>
</feature>
<dbReference type="Pfam" id="PF13395">
    <property type="entry name" value="HNH_4"/>
    <property type="match status" value="1"/>
</dbReference>
<keyword evidence="8 12" id="KW-0051">Antiviral defense</keyword>
<evidence type="ECO:0000256" key="6">
    <source>
        <dbReference type="ARBA" id="ARBA00022842"/>
    </source>
</evidence>
<feature type="binding site" evidence="12">
    <location>
        <position position="8"/>
    </location>
    <ligand>
        <name>Mg(2+)</name>
        <dbReference type="ChEBI" id="CHEBI:18420"/>
        <label>2</label>
    </ligand>
</feature>
<evidence type="ECO:0000313" key="15">
    <source>
        <dbReference type="EMBL" id="AQY21648.1"/>
    </source>
</evidence>
<evidence type="ECO:0000256" key="10">
    <source>
        <dbReference type="ARBA" id="ARBA00023211"/>
    </source>
</evidence>
<gene>
    <name evidence="12 15" type="primary">cas9</name>
    <name evidence="15" type="ORF">AB406_0690</name>
</gene>
<evidence type="ECO:0000256" key="8">
    <source>
        <dbReference type="ARBA" id="ARBA00023118"/>
    </source>
</evidence>
<dbReference type="Proteomes" id="UP000189883">
    <property type="component" value="Chromosome"/>
</dbReference>
<dbReference type="EMBL" id="CP011859">
    <property type="protein sequence ID" value="AQY21648.1"/>
    <property type="molecule type" value="Genomic_DNA"/>
</dbReference>
<dbReference type="GO" id="GO:0043571">
    <property type="term" value="P:maintenance of CRISPR repeat elements"/>
    <property type="evidence" value="ECO:0007669"/>
    <property type="project" value="UniProtKB-UniRule"/>
</dbReference>
<accession>A0A1S7DRB5</accession>
<comment type="domain">
    <text evidence="12">Has 2 endonuclease domains. The discontinuous RuvC-like domain cleaves the target DNA noncomplementary to crRNA while the HNH nuclease domain cleaves the target DNA complementary to crRNA.</text>
</comment>
<keyword evidence="9 12" id="KW-0238">DNA-binding</keyword>
<dbReference type="NCBIfam" id="TIGR01865">
    <property type="entry name" value="cas_Csn1"/>
    <property type="match status" value="2"/>
</dbReference>
<evidence type="ECO:0000256" key="7">
    <source>
        <dbReference type="ARBA" id="ARBA00022884"/>
    </source>
</evidence>
<sequence length="1409" mass="163000">MKIILGLDLGTNSIGWALVREAQEEGEKSEIIKLGVRVNPLTVDEKTNFEAGRPLSTNADRTAKRSARRNLQRYKLRRKNLIDLLIKNQLIDKDTPLTEIGKNTTHQTLELRAKAARERIELEDLARVFLAINKKRGYRSSRKVNNEEEGQAVDGMAVAKKLYDENLTPGQYAYELLSKGKKYVPDFYRSDLQAEFNAIWEYQKQFYTDILDDELYNALKGQGQQNSRKRFLAIKGVYTAENKGKRDEVKLQHYKWRSEAISKKINIEEVAYVLVEINNDLSKSSGYLGAISDRSKELYFNKETVGENLWKQIQKNPHTSLKNQVFYRQDYLDEFEQIWEIQAQFHPQLTLALKEQIRDVVIFYQRKLKSQKGLLSFCQFESWEIERKDENGNVILNKSTQLPKRQTVGRRVAPKSSPLFQEFKIWQNINNLEVTKISEGASKNKKETETLSDDERKLLFEELNLRGNLSQKEVLQILGLKDKEYKTNFPEGLEGNRTNAALFNIYQQIAENEGYGFDWSKKSAQEIKEELKAVFPQIGIQANILDFNANLDGKEFENQASYQLWHLLYSAEEDDKINEEDQIIYGNSAVSLKKKLCEKFGFTPEYAKWMANVSLQDDYGNLSTKAMRKIIPYLIDGNDYSEACALAGYNHSNSLTKEENDNRELLNKLELLPKNSLRNPVVEKILNQMVNVVNQVIETYGKPDEVRIELARELKKSAEERAEMTKGINEATRRNEDIKKLITKDFGIPNPTKSDVVRYRLWEELAPLAYKDVFTGKQIKKEDLFSSKIDIEHIIPKALLFDDSFSNKTLAFRETNLKKADRTAYDFIESDYNATLDDYIQRVETLYNNAKGTISKGKRNKLLMAQKNLPDGFIERDLRNSQYIAKKAKAMLYQVFKDVNVTSGSITDRLREDWDLINVMKELNFPKYKALGLTEIEERYDIGQEKTKKVEVITDWTKRNDHRHHAMDALTVAFTTKSHVQYLNNLNTIHSLKGDEIDLELSKLYGLKNTITEVVNKKRKFIPPMPNFREEAKKHIETILVSIKNKNKVYTKNINKTKKKSGHNTKEQLTPRGQLHKETVYGKSKRPMSKPTKINKNFSLEQAQLIINVQEKELVLCHLAQFDNNPEIAFDTKTLKKMPLLKNGEPLKEVLCFEEIFTIRKDITPDLKIEKVVDEKIKAILEQRKKDFGDNTKEAFSDLDKNPIWLNKEKGICIKRVTITGVSNAEALHHQKDHLGREILDDNGNPIPADFVSTGNNHHLAVYLDSEGKLQDNIVSFYEAVVRTSQGLPVVDKGLNKDLGWKFLFSLKQNEMFVFPNDDFDINDFDLLDDKKAELISKHLYRVQAISKVPVGNSFARDIIFRHHIETTVERKKELKDISYIQLKSLEGLRNIKKVRINHIGKIVQVGEY</sequence>
<dbReference type="RefSeq" id="WP_079206934.1">
    <property type="nucleotide sequence ID" value="NZ_CP011859.1"/>
</dbReference>
<feature type="binding site" evidence="12">
    <location>
        <position position="713"/>
    </location>
    <ligand>
        <name>Mg(2+)</name>
        <dbReference type="ChEBI" id="CHEBI:18420"/>
        <label>2</label>
    </ligand>
</feature>
<proteinExistence type="inferred from homology"/>
<evidence type="ECO:0000256" key="4">
    <source>
        <dbReference type="ARBA" id="ARBA00022759"/>
    </source>
</evidence>
<evidence type="ECO:0000256" key="9">
    <source>
        <dbReference type="ARBA" id="ARBA00023125"/>
    </source>
</evidence>
<dbReference type="PROSITE" id="PS51749">
    <property type="entry name" value="HNH_CAS9"/>
    <property type="match status" value="1"/>
</dbReference>
<comment type="similarity">
    <text evidence="12">Belongs to the CRISPR-associated Cas9 family.</text>
</comment>
<dbReference type="Pfam" id="PF18541">
    <property type="entry name" value="RuvC_III"/>
    <property type="match status" value="1"/>
</dbReference>
<dbReference type="EC" id="3.1.-.-" evidence="12"/>
<feature type="binding site" evidence="12">
    <location>
        <position position="8"/>
    </location>
    <ligand>
        <name>Mg(2+)</name>
        <dbReference type="ChEBI" id="CHEBI:18420"/>
        <label>1</label>
    </ligand>
</feature>
<comment type="subunit">
    <text evidence="11 12">Monomer. Binds crRNA and tracrRNA.</text>
</comment>
<dbReference type="HAMAP" id="MF_01480">
    <property type="entry name" value="Cas9"/>
    <property type="match status" value="1"/>
</dbReference>
<dbReference type="GO" id="GO:0016787">
    <property type="term" value="F:hydrolase activity"/>
    <property type="evidence" value="ECO:0007669"/>
    <property type="project" value="UniProtKB-KW"/>
</dbReference>
<evidence type="ECO:0000313" key="16">
    <source>
        <dbReference type="Proteomes" id="UP000189883"/>
    </source>
</evidence>
<dbReference type="GO" id="GO:0003723">
    <property type="term" value="F:RNA binding"/>
    <property type="evidence" value="ECO:0007669"/>
    <property type="project" value="UniProtKB-UniRule"/>
</dbReference>
<evidence type="ECO:0000259" key="14">
    <source>
        <dbReference type="PROSITE" id="PS51749"/>
    </source>
</evidence>
<dbReference type="Gene3D" id="3.30.420.10">
    <property type="entry name" value="Ribonuclease H-like superfamily/Ribonuclease H"/>
    <property type="match status" value="3"/>
</dbReference>
<evidence type="ECO:0000256" key="3">
    <source>
        <dbReference type="ARBA" id="ARBA00022723"/>
    </source>
</evidence>
<keyword evidence="10" id="KW-0464">Manganese</keyword>
<keyword evidence="7 12" id="KW-0694">RNA-binding</keyword>
<comment type="cofactor">
    <cofactor evidence="1 12">
        <name>Mg(2+)</name>
        <dbReference type="ChEBI" id="CHEBI:18420"/>
    </cofactor>
</comment>
<feature type="active site" description="For RuvC-like nuclease domain" evidence="12">
    <location>
        <position position="8"/>
    </location>
</feature>
<keyword evidence="3 12" id="KW-0479">Metal-binding</keyword>
<dbReference type="GO" id="GO:0004519">
    <property type="term" value="F:endonuclease activity"/>
    <property type="evidence" value="ECO:0007669"/>
    <property type="project" value="UniProtKB-UniRule"/>
</dbReference>
<evidence type="ECO:0000256" key="5">
    <source>
        <dbReference type="ARBA" id="ARBA00022801"/>
    </source>
</evidence>
<feature type="region of interest" description="Disordered" evidence="13">
    <location>
        <begin position="1072"/>
        <end position="1092"/>
    </location>
</feature>
<comment type="function">
    <text evidence="12">CRISPR (clustered regularly interspaced short palindromic repeat) is an adaptive immune system that provides protection against mobile genetic elements (viruses, transposable elements and conjugative plasmids). CRISPR clusters contain spacers, sequences complementary to antecedent mobile elements, and target invading nucleic acids. CRISPR clusters are transcribed and processed into CRISPR RNA (crRNA). In type II CRISPR systems correct processing of pre-crRNA requires a trans-encoded small RNA (tracrRNA), endogenous ribonuclease 3 (rnc) and this protein. The tracrRNA serves as a guide for ribonuclease 3-aided processing of pre-crRNA. Subsequently Cas9/crRNA/tracrRNA endonucleolytically cleaves linear or circular dsDNA target complementary to the spacer; Cas9 is inactive in the absence of the 2 guide RNAs (gRNA). Cas9 recognizes the protospacer adjacent motif (PAM) in the CRISPR repeat sequences to help distinguish self versus nonself, as targets within the bacterial CRISPR locus do not have PAMs. PAM recognition is also required for catalytic activity.</text>
</comment>
<reference evidence="15 16" key="1">
    <citation type="submission" date="2015-06" db="EMBL/GenBank/DDBJ databases">
        <title>R. anatipestifer strain HXb2 is the most virulent strain so far, and the genome sequence would help us uncover the pathogenesis.</title>
        <authorList>
            <person name="Hu Q."/>
            <person name="Qi J."/>
            <person name="Bo H."/>
            <person name="Liu G."/>
            <person name="Tao M."/>
            <person name="Ding Y."/>
            <person name="Xue Y."/>
        </authorList>
    </citation>
    <scope>NUCLEOTIDE SEQUENCE [LARGE SCALE GENOMIC DNA]</scope>
    <source>
        <strain evidence="15 16">HXb2</strain>
    </source>
</reference>
<evidence type="ECO:0000256" key="13">
    <source>
        <dbReference type="SAM" id="MobiDB-lite"/>
    </source>
</evidence>
<evidence type="ECO:0000256" key="11">
    <source>
        <dbReference type="ARBA" id="ARBA00046380"/>
    </source>
</evidence>
<dbReference type="GO" id="GO:0046872">
    <property type="term" value="F:metal ion binding"/>
    <property type="evidence" value="ECO:0007669"/>
    <property type="project" value="UniProtKB-UniRule"/>
</dbReference>
<dbReference type="InterPro" id="IPR003615">
    <property type="entry name" value="HNH_nuc"/>
</dbReference>
<dbReference type="InterPro" id="IPR028629">
    <property type="entry name" value="Cas9"/>
</dbReference>
<organism evidence="15 16">
    <name type="scientific">Riemerella anatipestifer</name>
    <name type="common">Moraxella anatipestifer</name>
    <dbReference type="NCBI Taxonomy" id="34085"/>
    <lineage>
        <taxon>Bacteria</taxon>
        <taxon>Pseudomonadati</taxon>
        <taxon>Bacteroidota</taxon>
        <taxon>Flavobacteriia</taxon>
        <taxon>Flavobacteriales</taxon>
        <taxon>Weeksellaceae</taxon>
        <taxon>Riemerella</taxon>
    </lineage>
</organism>
<keyword evidence="5 12" id="KW-0378">Hydrolase</keyword>
<dbReference type="GO" id="GO:0051607">
    <property type="term" value="P:defense response to virus"/>
    <property type="evidence" value="ECO:0007669"/>
    <property type="project" value="UniProtKB-UniRule"/>
</dbReference>
<feature type="binding site" evidence="12">
    <location>
        <position position="709"/>
    </location>
    <ligand>
        <name>Mg(2+)</name>
        <dbReference type="ChEBI" id="CHEBI:18420"/>
        <label>1</label>
    </ligand>
</feature>
<protein>
    <recommendedName>
        <fullName evidence="12">CRISPR-associated endonuclease Cas9</fullName>
        <ecNumber evidence="12">3.1.-.-</ecNumber>
    </recommendedName>
</protein>
<evidence type="ECO:0000256" key="1">
    <source>
        <dbReference type="ARBA" id="ARBA00001946"/>
    </source>
</evidence>
<feature type="active site" description="Proton acceptor for HNH nuclease domain" evidence="12">
    <location>
        <position position="793"/>
    </location>
</feature>
<dbReference type="InterPro" id="IPR036397">
    <property type="entry name" value="RNaseH_sf"/>
</dbReference>
<keyword evidence="6 12" id="KW-0460">Magnesium</keyword>
<keyword evidence="2 12" id="KW-0540">Nuclease</keyword>
<feature type="domain" description="HNH Cas9-type" evidence="14">
    <location>
        <begin position="717"/>
        <end position="878"/>
    </location>
</feature>